<gene>
    <name evidence="1" type="ORF">O4220_03440</name>
</gene>
<dbReference type="InterPro" id="IPR051082">
    <property type="entry name" value="Pentapeptide-BTB/POZ_domain"/>
</dbReference>
<dbReference type="RefSeq" id="WP_269602162.1">
    <property type="nucleotide sequence ID" value="NZ_JAPWIJ010000001.1"/>
</dbReference>
<accession>A0ABT4MAI6</accession>
<evidence type="ECO:0000313" key="1">
    <source>
        <dbReference type="EMBL" id="MCZ4517555.1"/>
    </source>
</evidence>
<sequence length="269" mass="29114">MAAPSENLLADCGSCFGLCCVALPFAKSSDFAMDKAAGEPCRNLLEDSRCSIHSSLREKGFPGCTVYDCFGAGQKVSQSTFEGRDWRQQPSNASEMFAVFPVMRDLHELLWYLADARGRKSTESLHTRLAGDYDELEALTSATPGILMAVDVSALRSRVNEVLLDASDQVRAEVAGKKTNYRGRDMMGAKLAGADLRGASLRGTYLIGADLRGADLRLADVIGADLRGADLRGADLRGSIFATQFQINAARGDRATRLPQSLTRPSHWT</sequence>
<keyword evidence="2" id="KW-1185">Reference proteome</keyword>
<dbReference type="Gene3D" id="2.160.20.80">
    <property type="entry name" value="E3 ubiquitin-protein ligase SopA"/>
    <property type="match status" value="1"/>
</dbReference>
<dbReference type="InterPro" id="IPR001646">
    <property type="entry name" value="5peptide_repeat"/>
</dbReference>
<organism evidence="1 2">
    <name type="scientific">Rhodococcus ruber</name>
    <dbReference type="NCBI Taxonomy" id="1830"/>
    <lineage>
        <taxon>Bacteria</taxon>
        <taxon>Bacillati</taxon>
        <taxon>Actinomycetota</taxon>
        <taxon>Actinomycetes</taxon>
        <taxon>Mycobacteriales</taxon>
        <taxon>Nocardiaceae</taxon>
        <taxon>Rhodococcus</taxon>
    </lineage>
</organism>
<protein>
    <submittedName>
        <fullName evidence="1">Pentapeptide repeat-containing protein</fullName>
    </submittedName>
</protein>
<dbReference type="PANTHER" id="PTHR14136:SF17">
    <property type="entry name" value="BTB_POZ DOMAIN-CONTAINING PROTEIN KCTD9"/>
    <property type="match status" value="1"/>
</dbReference>
<comment type="caution">
    <text evidence="1">The sequence shown here is derived from an EMBL/GenBank/DDBJ whole genome shotgun (WGS) entry which is preliminary data.</text>
</comment>
<dbReference type="SUPFAM" id="SSF141571">
    <property type="entry name" value="Pentapeptide repeat-like"/>
    <property type="match status" value="1"/>
</dbReference>
<dbReference type="PANTHER" id="PTHR14136">
    <property type="entry name" value="BTB_POZ DOMAIN-CONTAINING PROTEIN KCTD9"/>
    <property type="match status" value="1"/>
</dbReference>
<name>A0ABT4MAI6_9NOCA</name>
<proteinExistence type="predicted"/>
<evidence type="ECO:0000313" key="2">
    <source>
        <dbReference type="Proteomes" id="UP001081071"/>
    </source>
</evidence>
<reference evidence="1" key="1">
    <citation type="submission" date="2022-12" db="EMBL/GenBank/DDBJ databases">
        <authorList>
            <person name="Krivoruchko A.V."/>
            <person name="Elkin A."/>
        </authorList>
    </citation>
    <scope>NUCLEOTIDE SEQUENCE</scope>
    <source>
        <strain evidence="1">IEGM 1391</strain>
    </source>
</reference>
<dbReference type="Pfam" id="PF00805">
    <property type="entry name" value="Pentapeptide"/>
    <property type="match status" value="2"/>
</dbReference>
<dbReference type="Proteomes" id="UP001081071">
    <property type="component" value="Unassembled WGS sequence"/>
</dbReference>
<dbReference type="EMBL" id="JAPWIJ010000001">
    <property type="protein sequence ID" value="MCZ4517555.1"/>
    <property type="molecule type" value="Genomic_DNA"/>
</dbReference>